<dbReference type="CDD" id="cd07043">
    <property type="entry name" value="STAS_anti-anti-sigma_factors"/>
    <property type="match status" value="1"/>
</dbReference>
<dbReference type="RefSeq" id="WP_126660498.1">
    <property type="nucleotide sequence ID" value="NZ_RYYR01000035.1"/>
</dbReference>
<evidence type="ECO:0000259" key="3">
    <source>
        <dbReference type="PROSITE" id="PS50801"/>
    </source>
</evidence>
<dbReference type="InterPro" id="IPR003658">
    <property type="entry name" value="Anti-sigma_ant"/>
</dbReference>
<name>A0A3S0P5W7_9BACI</name>
<dbReference type="NCBIfam" id="TIGR00377">
    <property type="entry name" value="ant_ant_sig"/>
    <property type="match status" value="1"/>
</dbReference>
<evidence type="ECO:0000313" key="5">
    <source>
        <dbReference type="Proteomes" id="UP000287910"/>
    </source>
</evidence>
<comment type="similarity">
    <text evidence="1 2">Belongs to the anti-sigma-factor antagonist family.</text>
</comment>
<accession>A0A3S0P5W7</accession>
<dbReference type="Pfam" id="PF01740">
    <property type="entry name" value="STAS"/>
    <property type="match status" value="1"/>
</dbReference>
<evidence type="ECO:0000256" key="1">
    <source>
        <dbReference type="ARBA" id="ARBA00009013"/>
    </source>
</evidence>
<dbReference type="AlphaFoldDB" id="A0A3S0P5W7"/>
<comment type="caution">
    <text evidence="4">The sequence shown here is derived from an EMBL/GenBank/DDBJ whole genome shotgun (WGS) entry which is preliminary data.</text>
</comment>
<dbReference type="InterPro" id="IPR002645">
    <property type="entry name" value="STAS_dom"/>
</dbReference>
<dbReference type="InterPro" id="IPR036513">
    <property type="entry name" value="STAS_dom_sf"/>
</dbReference>
<dbReference type="SUPFAM" id="SSF52091">
    <property type="entry name" value="SpoIIaa-like"/>
    <property type="match status" value="1"/>
</dbReference>
<reference evidence="4 5" key="1">
    <citation type="submission" date="2018-12" db="EMBL/GenBank/DDBJ databases">
        <title>Lysinibacillus antri sp. nov., isolated from a cave soil.</title>
        <authorList>
            <person name="Narsing Rao M.P."/>
            <person name="Zhang H."/>
            <person name="Dong Z.-Y."/>
            <person name="Niu X.-K."/>
            <person name="Zhang K."/>
            <person name="Fang B.-Z."/>
            <person name="Kang Y.-Q."/>
            <person name="Xiao M."/>
            <person name="Li W.-J."/>
        </authorList>
    </citation>
    <scope>NUCLEOTIDE SEQUENCE [LARGE SCALE GENOMIC DNA]</scope>
    <source>
        <strain evidence="4 5">SYSU K30002</strain>
    </source>
</reference>
<dbReference type="Gene3D" id="3.30.750.24">
    <property type="entry name" value="STAS domain"/>
    <property type="match status" value="1"/>
</dbReference>
<keyword evidence="5" id="KW-1185">Reference proteome</keyword>
<sequence>MRKENETIEIVSWDTDVTLKTIHVFEATLNALTNIDNDKIILKFIGVNYMNSAGLGVLVDTVLKVRRTAKQVVLVGVTEALMEIFSIVKITSIIQVFPTLEEAYYYYRNE</sequence>
<organism evidence="4 5">
    <name type="scientific">Lysinibacillus antri</name>
    <dbReference type="NCBI Taxonomy" id="2498145"/>
    <lineage>
        <taxon>Bacteria</taxon>
        <taxon>Bacillati</taxon>
        <taxon>Bacillota</taxon>
        <taxon>Bacilli</taxon>
        <taxon>Bacillales</taxon>
        <taxon>Bacillaceae</taxon>
        <taxon>Lysinibacillus</taxon>
    </lineage>
</organism>
<dbReference type="EMBL" id="RYYR01000035">
    <property type="protein sequence ID" value="RUL47895.1"/>
    <property type="molecule type" value="Genomic_DNA"/>
</dbReference>
<dbReference type="PROSITE" id="PS50801">
    <property type="entry name" value="STAS"/>
    <property type="match status" value="1"/>
</dbReference>
<evidence type="ECO:0000256" key="2">
    <source>
        <dbReference type="RuleBase" id="RU003749"/>
    </source>
</evidence>
<feature type="domain" description="STAS" evidence="3">
    <location>
        <begin position="1"/>
        <end position="107"/>
    </location>
</feature>
<dbReference type="Proteomes" id="UP000287910">
    <property type="component" value="Unassembled WGS sequence"/>
</dbReference>
<dbReference type="GO" id="GO:0043856">
    <property type="term" value="F:anti-sigma factor antagonist activity"/>
    <property type="evidence" value="ECO:0007669"/>
    <property type="project" value="InterPro"/>
</dbReference>
<gene>
    <name evidence="4" type="ORF">EK386_17640</name>
</gene>
<proteinExistence type="inferred from homology"/>
<dbReference type="PANTHER" id="PTHR33495">
    <property type="entry name" value="ANTI-SIGMA FACTOR ANTAGONIST TM_1081-RELATED-RELATED"/>
    <property type="match status" value="1"/>
</dbReference>
<protein>
    <recommendedName>
        <fullName evidence="2">Anti-sigma factor antagonist</fullName>
    </recommendedName>
</protein>
<evidence type="ECO:0000313" key="4">
    <source>
        <dbReference type="EMBL" id="RUL47895.1"/>
    </source>
</evidence>